<accession>A0AAD5SJ06</accession>
<organism evidence="2 3">
    <name type="scientific">Rhizophlyctis rosea</name>
    <dbReference type="NCBI Taxonomy" id="64517"/>
    <lineage>
        <taxon>Eukaryota</taxon>
        <taxon>Fungi</taxon>
        <taxon>Fungi incertae sedis</taxon>
        <taxon>Chytridiomycota</taxon>
        <taxon>Chytridiomycota incertae sedis</taxon>
        <taxon>Chytridiomycetes</taxon>
        <taxon>Rhizophlyctidales</taxon>
        <taxon>Rhizophlyctidaceae</taxon>
        <taxon>Rhizophlyctis</taxon>
    </lineage>
</organism>
<dbReference type="Proteomes" id="UP001212841">
    <property type="component" value="Unassembled WGS sequence"/>
</dbReference>
<comment type="caution">
    <text evidence="2">The sequence shown here is derived from an EMBL/GenBank/DDBJ whole genome shotgun (WGS) entry which is preliminary data.</text>
</comment>
<proteinExistence type="predicted"/>
<feature type="transmembrane region" description="Helical" evidence="1">
    <location>
        <begin position="163"/>
        <end position="189"/>
    </location>
</feature>
<keyword evidence="1" id="KW-0812">Transmembrane</keyword>
<gene>
    <name evidence="2" type="ORF">HK097_010218</name>
</gene>
<protein>
    <submittedName>
        <fullName evidence="2">Uncharacterized protein</fullName>
    </submittedName>
</protein>
<dbReference type="EMBL" id="JADGJD010000074">
    <property type="protein sequence ID" value="KAJ3055531.1"/>
    <property type="molecule type" value="Genomic_DNA"/>
</dbReference>
<feature type="transmembrane region" description="Helical" evidence="1">
    <location>
        <begin position="130"/>
        <end position="151"/>
    </location>
</feature>
<name>A0AAD5SJ06_9FUNG</name>
<reference evidence="2" key="1">
    <citation type="submission" date="2020-05" db="EMBL/GenBank/DDBJ databases">
        <title>Phylogenomic resolution of chytrid fungi.</title>
        <authorList>
            <person name="Stajich J.E."/>
            <person name="Amses K."/>
            <person name="Simmons R."/>
            <person name="Seto K."/>
            <person name="Myers J."/>
            <person name="Bonds A."/>
            <person name="Quandt C.A."/>
            <person name="Barry K."/>
            <person name="Liu P."/>
            <person name="Grigoriev I."/>
            <person name="Longcore J.E."/>
            <person name="James T.Y."/>
        </authorList>
    </citation>
    <scope>NUCLEOTIDE SEQUENCE</scope>
    <source>
        <strain evidence="2">JEL0318</strain>
    </source>
</reference>
<keyword evidence="1" id="KW-1133">Transmembrane helix</keyword>
<keyword evidence="3" id="KW-1185">Reference proteome</keyword>
<evidence type="ECO:0000256" key="1">
    <source>
        <dbReference type="SAM" id="Phobius"/>
    </source>
</evidence>
<sequence length="308" mass="34466">MSVYHHTIRPIYHAVCRVATFLAPHIQYLLALTYHYLYTFTIFCWTGLLATIPLLQRTITHSITVFQLYILSPLKHHLTNLVEKAETFSLHILTTSATVLVNNIIPSLARMTSTSFAHLATAYTAIKNHLIPFIHTHILPHLASFITYLITKLSDLLPFIPPLLDFIATFLGSIPGAVEWAFVVVFAVLKDVIVYLRDVCDPLVRRLEIIGRWLSAGWEVLKAIGAFLAAWCGVVLEIGQRWGGEVVTMGTVIAGHVYGFITQVLKEVEEGGKRVVWWVWDSMDDMEGWANGVLGKGFGKGGLLVKTE</sequence>
<evidence type="ECO:0000313" key="3">
    <source>
        <dbReference type="Proteomes" id="UP001212841"/>
    </source>
</evidence>
<evidence type="ECO:0000313" key="2">
    <source>
        <dbReference type="EMBL" id="KAJ3055531.1"/>
    </source>
</evidence>
<dbReference type="AlphaFoldDB" id="A0AAD5SJ06"/>
<keyword evidence="1" id="KW-0472">Membrane</keyword>